<evidence type="ECO:0000313" key="3">
    <source>
        <dbReference type="Proteomes" id="UP000572540"/>
    </source>
</evidence>
<dbReference type="InterPro" id="IPR013780">
    <property type="entry name" value="Glyco_hydro_b"/>
</dbReference>
<protein>
    <submittedName>
        <fullName evidence="2">Uncharacterized protein</fullName>
    </submittedName>
</protein>
<proteinExistence type="predicted"/>
<evidence type="ECO:0000256" key="1">
    <source>
        <dbReference type="SAM" id="MobiDB-lite"/>
    </source>
</evidence>
<feature type="region of interest" description="Disordered" evidence="1">
    <location>
        <begin position="52"/>
        <end position="86"/>
    </location>
</feature>
<gene>
    <name evidence="2" type="ORF">GGD41_002463</name>
</gene>
<dbReference type="EMBL" id="JACCAU010000001">
    <property type="protein sequence ID" value="NYH15235.1"/>
    <property type="molecule type" value="Genomic_DNA"/>
</dbReference>
<sequence length="86" mass="9534">MSWETFQHWHLHDHGALEVTDQMTGARFEWHGRRQHVQLGSGQPFSIWRIAPLGGLPADRPDEADSDSDGAHHADAGNPTQTEGAI</sequence>
<dbReference type="Proteomes" id="UP000572540">
    <property type="component" value="Unassembled WGS sequence"/>
</dbReference>
<evidence type="ECO:0000313" key="2">
    <source>
        <dbReference type="EMBL" id="NYH15235.1"/>
    </source>
</evidence>
<name>A0A7Y9W6S0_9BURK</name>
<reference evidence="2 3" key="1">
    <citation type="submission" date="2020-07" db="EMBL/GenBank/DDBJ databases">
        <title>Exploring microbial biodiversity for novel pathways involved in the catabolism of aromatic compounds derived from lignin.</title>
        <authorList>
            <person name="Elkins J."/>
        </authorList>
    </citation>
    <scope>NUCLEOTIDE SEQUENCE [LARGE SCALE GENOMIC DNA]</scope>
    <source>
        <strain evidence="2 3">H2C3B</strain>
    </source>
</reference>
<dbReference type="Gene3D" id="2.60.40.1180">
    <property type="entry name" value="Golgi alpha-mannosidase II"/>
    <property type="match status" value="1"/>
</dbReference>
<dbReference type="AlphaFoldDB" id="A0A7Y9W6S0"/>
<comment type="caution">
    <text evidence="2">The sequence shown here is derived from an EMBL/GenBank/DDBJ whole genome shotgun (WGS) entry which is preliminary data.</text>
</comment>
<accession>A0A7Y9W6S0</accession>
<feature type="compositionally biased region" description="Basic and acidic residues" evidence="1">
    <location>
        <begin position="59"/>
        <end position="75"/>
    </location>
</feature>
<organism evidence="2 3">
    <name type="scientific">Paraburkholderia bryophila</name>
    <dbReference type="NCBI Taxonomy" id="420952"/>
    <lineage>
        <taxon>Bacteria</taxon>
        <taxon>Pseudomonadati</taxon>
        <taxon>Pseudomonadota</taxon>
        <taxon>Betaproteobacteria</taxon>
        <taxon>Burkholderiales</taxon>
        <taxon>Burkholderiaceae</taxon>
        <taxon>Paraburkholderia</taxon>
    </lineage>
</organism>